<dbReference type="STRING" id="59733.SAMN05421769_3384"/>
<organism evidence="1 2">
    <name type="scientific">Chryseobacterium scophthalmum</name>
    <dbReference type="NCBI Taxonomy" id="59733"/>
    <lineage>
        <taxon>Bacteria</taxon>
        <taxon>Pseudomonadati</taxon>
        <taxon>Bacteroidota</taxon>
        <taxon>Flavobacteriia</taxon>
        <taxon>Flavobacteriales</taxon>
        <taxon>Weeksellaceae</taxon>
        <taxon>Chryseobacterium group</taxon>
        <taxon>Chryseobacterium</taxon>
    </lineage>
</organism>
<keyword evidence="2" id="KW-1185">Reference proteome</keyword>
<dbReference type="RefSeq" id="WP_074231692.1">
    <property type="nucleotide sequence ID" value="NZ_FSRQ01000003.1"/>
</dbReference>
<gene>
    <name evidence="1" type="ORF">SAMN05421769_3384</name>
</gene>
<evidence type="ECO:0000313" key="1">
    <source>
        <dbReference type="EMBL" id="SIO30498.1"/>
    </source>
</evidence>
<dbReference type="EMBL" id="FSRQ01000003">
    <property type="protein sequence ID" value="SIO30498.1"/>
    <property type="molecule type" value="Genomic_DNA"/>
</dbReference>
<proteinExistence type="predicted"/>
<dbReference type="OrthoDB" id="1243994at2"/>
<sequence>MKSFIALVFLLVYTSFHCQNNELTNKKLISYYEAVNSAEDKIATNELDSADFYYQKTFKTFKEPHANDLYNHMKVLLNKKDYENAFKHYQSLDCMKYKFEENFLSSHFPNIEQYKKLKCKNKFDNSYRKELDSLFTIDQHYRKLSGGNYAKFKKEITKNDSIASTKLLSLIQKRGFPNEYDLGLSSANLVFFQNFYFIIWHQLATNLYSPQVVNFSDEIVKALNKGKITPENAAFLLDLNNGTQNYSSGHFDIVQIFKNEGNPDRPHDKAEEMLEKADCCYVHQWFYPEKRGEKGNALVKDIDRRRKSIGMSTLDQSLRKKVFLLTNKEYKMRHANLIGMNFQNDEDAENLKKHFIKIK</sequence>
<dbReference type="Proteomes" id="UP000184782">
    <property type="component" value="Unassembled WGS sequence"/>
</dbReference>
<name>A0A1N6IER0_9FLAO</name>
<evidence type="ECO:0000313" key="2">
    <source>
        <dbReference type="Proteomes" id="UP000184782"/>
    </source>
</evidence>
<dbReference type="AlphaFoldDB" id="A0A1N6IER0"/>
<accession>A0A1N6IER0</accession>
<reference evidence="2" key="1">
    <citation type="submission" date="2016-12" db="EMBL/GenBank/DDBJ databases">
        <authorList>
            <person name="Varghese N."/>
            <person name="Submissions S."/>
        </authorList>
    </citation>
    <scope>NUCLEOTIDE SEQUENCE [LARGE SCALE GENOMIC DNA]</scope>
    <source>
        <strain evidence="2">DSM 16779</strain>
    </source>
</reference>
<protein>
    <submittedName>
        <fullName evidence="1">Uncharacterized protein</fullName>
    </submittedName>
</protein>